<dbReference type="GO" id="GO:0006281">
    <property type="term" value="P:DNA repair"/>
    <property type="evidence" value="ECO:0007669"/>
    <property type="project" value="UniProtKB-UniRule"/>
</dbReference>
<dbReference type="GO" id="GO:0000400">
    <property type="term" value="F:four-way junction DNA binding"/>
    <property type="evidence" value="ECO:0007669"/>
    <property type="project" value="UniProtKB-UniRule"/>
</dbReference>
<dbReference type="SMART" id="SM00278">
    <property type="entry name" value="HhH1"/>
    <property type="match status" value="2"/>
</dbReference>
<evidence type="ECO:0000313" key="9">
    <source>
        <dbReference type="Proteomes" id="UP000230431"/>
    </source>
</evidence>
<evidence type="ECO:0000256" key="3">
    <source>
        <dbReference type="ARBA" id="ARBA00023125"/>
    </source>
</evidence>
<dbReference type="InterPro" id="IPR003583">
    <property type="entry name" value="Hlx-hairpin-Hlx_DNA-bd_motif"/>
</dbReference>
<dbReference type="InterPro" id="IPR012340">
    <property type="entry name" value="NA-bd_OB-fold"/>
</dbReference>
<dbReference type="Proteomes" id="UP000230431">
    <property type="component" value="Unassembled WGS sequence"/>
</dbReference>
<keyword evidence="5 6" id="KW-0234">DNA repair</keyword>
<dbReference type="InterPro" id="IPR036267">
    <property type="entry name" value="RuvA_C_sf"/>
</dbReference>
<feature type="region of interest" description="Domain III" evidence="6">
    <location>
        <begin position="145"/>
        <end position="187"/>
    </location>
</feature>
<dbReference type="Pfam" id="PF07499">
    <property type="entry name" value="RuvA_C"/>
    <property type="match status" value="1"/>
</dbReference>
<comment type="similarity">
    <text evidence="6">Belongs to the RuvA family.</text>
</comment>
<dbReference type="HAMAP" id="MF_00031">
    <property type="entry name" value="DNA_HJ_migration_RuvA"/>
    <property type="match status" value="1"/>
</dbReference>
<comment type="caution">
    <text evidence="6">Lacks conserved residue(s) required for the propagation of feature annotation.</text>
</comment>
<dbReference type="GO" id="GO:0006310">
    <property type="term" value="P:DNA recombination"/>
    <property type="evidence" value="ECO:0007669"/>
    <property type="project" value="UniProtKB-UniRule"/>
</dbReference>
<proteinExistence type="inferred from homology"/>
<keyword evidence="3 6" id="KW-0238">DNA-binding</keyword>
<dbReference type="GO" id="GO:0009379">
    <property type="term" value="C:Holliday junction helicase complex"/>
    <property type="evidence" value="ECO:0007669"/>
    <property type="project" value="InterPro"/>
</dbReference>
<gene>
    <name evidence="6" type="primary">ruvA</name>
    <name evidence="8" type="ORF">COV08_00910</name>
</gene>
<comment type="function">
    <text evidence="6">The RuvA-RuvB-RuvC complex processes Holliday junction (HJ) DNA during genetic recombination and DNA repair, while the RuvA-RuvB complex plays an important role in the rescue of blocked DNA replication forks via replication fork reversal (RFR). RuvA specifically binds to HJ cruciform DNA, conferring on it an open structure. The RuvB hexamer acts as an ATP-dependent pump, pulling dsDNA into and through the RuvAB complex. HJ branch migration allows RuvC to scan DNA until it finds its consensus sequence, where it cleaves and resolves the cruciform DNA.</text>
</comment>
<evidence type="ECO:0000256" key="6">
    <source>
        <dbReference type="HAMAP-Rule" id="MF_00031"/>
    </source>
</evidence>
<evidence type="ECO:0000259" key="7">
    <source>
        <dbReference type="SMART" id="SM00278"/>
    </source>
</evidence>
<protein>
    <recommendedName>
        <fullName evidence="6">Holliday junction branch migration complex subunit RuvA</fullName>
    </recommendedName>
</protein>
<comment type="subunit">
    <text evidence="6">Homotetramer. Forms an RuvA(8)-RuvB(12)-Holliday junction (HJ) complex. HJ DNA is sandwiched between 2 RuvA tetramers; dsDNA enters through RuvA and exits via RuvB. An RuvB hexamer assembles on each DNA strand where it exits the tetramer. Each RuvB hexamer is contacted by two RuvA subunits (via domain III) on 2 adjacent RuvB subunits; this complex drives branch migration. In the full resolvosome a probable DNA-RuvA(4)-RuvB(12)-RuvC(2) complex forms which resolves the HJ.</text>
</comment>
<keyword evidence="4 6" id="KW-0233">DNA recombination</keyword>
<reference evidence="8 9" key="1">
    <citation type="submission" date="2017-09" db="EMBL/GenBank/DDBJ databases">
        <title>Depth-based differentiation of microbial function through sediment-hosted aquifers and enrichment of novel symbionts in the deep terrestrial subsurface.</title>
        <authorList>
            <person name="Probst A.J."/>
            <person name="Ladd B."/>
            <person name="Jarett J.K."/>
            <person name="Geller-Mcgrath D.E."/>
            <person name="Sieber C.M."/>
            <person name="Emerson J.B."/>
            <person name="Anantharaman K."/>
            <person name="Thomas B.C."/>
            <person name="Malmstrom R."/>
            <person name="Stieglmeier M."/>
            <person name="Klingl A."/>
            <person name="Woyke T."/>
            <person name="Ryan C.M."/>
            <person name="Banfield J.F."/>
        </authorList>
    </citation>
    <scope>NUCLEOTIDE SEQUENCE [LARGE SCALE GENOMIC DNA]</scope>
    <source>
        <strain evidence="8">CG10_big_fil_rev_8_21_14_0_10_49_38</strain>
    </source>
</reference>
<accession>A0A2H0RKD3</accession>
<dbReference type="Gene3D" id="1.10.150.20">
    <property type="entry name" value="5' to 3' exonuclease, C-terminal subdomain"/>
    <property type="match status" value="1"/>
</dbReference>
<dbReference type="GO" id="GO:0005737">
    <property type="term" value="C:cytoplasm"/>
    <property type="evidence" value="ECO:0007669"/>
    <property type="project" value="UniProtKB-SubCell"/>
</dbReference>
<evidence type="ECO:0000256" key="2">
    <source>
        <dbReference type="ARBA" id="ARBA00022763"/>
    </source>
</evidence>
<organism evidence="8 9">
    <name type="scientific">Candidatus Vogelbacteria bacterium CG10_big_fil_rev_8_21_14_0_10_49_38</name>
    <dbReference type="NCBI Taxonomy" id="1975043"/>
    <lineage>
        <taxon>Bacteria</taxon>
        <taxon>Candidatus Vogeliibacteriota</taxon>
    </lineage>
</organism>
<feature type="region of interest" description="Domain I" evidence="6">
    <location>
        <begin position="1"/>
        <end position="64"/>
    </location>
</feature>
<sequence length="187" mass="20340">MIAQLTGKIAFKHDRFVVLDVAGVGYKVFASGETLKELKKTDQIVSLWTHLVVREDALDLYGFRDRTELDFFVLLIAISGVGPKSALSILSLAPPETLRQAVTSGNTAYLTQVSGIGKKIAEKIVLELRDKINHLTGGDSLAGDQEVIMAMEALGYSAREAREALRSIPAEITGTEAKIKEALKKLN</sequence>
<comment type="subcellular location">
    <subcellularLocation>
        <location evidence="6">Cytoplasm</location>
    </subcellularLocation>
</comment>
<dbReference type="SUPFAM" id="SSF50249">
    <property type="entry name" value="Nucleic acid-binding proteins"/>
    <property type="match status" value="1"/>
</dbReference>
<dbReference type="InterPro" id="IPR010994">
    <property type="entry name" value="RuvA_2-like"/>
</dbReference>
<evidence type="ECO:0000313" key="8">
    <source>
        <dbReference type="EMBL" id="PIR46235.1"/>
    </source>
</evidence>
<dbReference type="Gene3D" id="1.10.8.10">
    <property type="entry name" value="DNA helicase RuvA subunit, C-terminal domain"/>
    <property type="match status" value="1"/>
</dbReference>
<keyword evidence="1 6" id="KW-0963">Cytoplasm</keyword>
<name>A0A2H0RKD3_9BACT</name>
<feature type="domain" description="Helix-hairpin-helix DNA-binding motif class 1" evidence="7">
    <location>
        <begin position="73"/>
        <end position="92"/>
    </location>
</feature>
<evidence type="ECO:0000256" key="1">
    <source>
        <dbReference type="ARBA" id="ARBA00022490"/>
    </source>
</evidence>
<dbReference type="EMBL" id="PCYK01000005">
    <property type="protein sequence ID" value="PIR46235.1"/>
    <property type="molecule type" value="Genomic_DNA"/>
</dbReference>
<dbReference type="Pfam" id="PF14520">
    <property type="entry name" value="HHH_5"/>
    <property type="match status" value="1"/>
</dbReference>
<feature type="domain" description="Helix-hairpin-helix DNA-binding motif class 1" evidence="7">
    <location>
        <begin position="108"/>
        <end position="127"/>
    </location>
</feature>
<dbReference type="InterPro" id="IPR011114">
    <property type="entry name" value="RuvA_C"/>
</dbReference>
<comment type="domain">
    <text evidence="6">Has three domains with a flexible linker between the domains II and III and assumes an 'L' shape. Domain III is highly mobile and contacts RuvB.</text>
</comment>
<dbReference type="AlphaFoldDB" id="A0A2H0RKD3"/>
<evidence type="ECO:0000256" key="5">
    <source>
        <dbReference type="ARBA" id="ARBA00023204"/>
    </source>
</evidence>
<dbReference type="Gene3D" id="2.40.50.140">
    <property type="entry name" value="Nucleic acid-binding proteins"/>
    <property type="match status" value="1"/>
</dbReference>
<dbReference type="GO" id="GO:0048476">
    <property type="term" value="C:Holliday junction resolvase complex"/>
    <property type="evidence" value="ECO:0007669"/>
    <property type="project" value="UniProtKB-UniRule"/>
</dbReference>
<keyword evidence="2 6" id="KW-0227">DNA damage</keyword>
<dbReference type="InterPro" id="IPR013849">
    <property type="entry name" value="DNA_helicase_Holl-junc_RuvA_I"/>
</dbReference>
<evidence type="ECO:0000256" key="4">
    <source>
        <dbReference type="ARBA" id="ARBA00023172"/>
    </source>
</evidence>
<dbReference type="CDD" id="cd14332">
    <property type="entry name" value="UBA_RuvA_C"/>
    <property type="match status" value="1"/>
</dbReference>
<dbReference type="SUPFAM" id="SSF47781">
    <property type="entry name" value="RuvA domain 2-like"/>
    <property type="match status" value="1"/>
</dbReference>
<comment type="caution">
    <text evidence="8">The sequence shown here is derived from an EMBL/GenBank/DDBJ whole genome shotgun (WGS) entry which is preliminary data.</text>
</comment>
<dbReference type="InterPro" id="IPR000085">
    <property type="entry name" value="RuvA"/>
</dbReference>
<dbReference type="GO" id="GO:0005524">
    <property type="term" value="F:ATP binding"/>
    <property type="evidence" value="ECO:0007669"/>
    <property type="project" value="InterPro"/>
</dbReference>
<dbReference type="Pfam" id="PF01330">
    <property type="entry name" value="RuvA_N"/>
    <property type="match status" value="1"/>
</dbReference>
<dbReference type="GO" id="GO:0009378">
    <property type="term" value="F:four-way junction helicase activity"/>
    <property type="evidence" value="ECO:0007669"/>
    <property type="project" value="InterPro"/>
</dbReference>
<dbReference type="SUPFAM" id="SSF46929">
    <property type="entry name" value="DNA helicase RuvA subunit, C-terminal domain"/>
    <property type="match status" value="1"/>
</dbReference>
<dbReference type="NCBIfam" id="TIGR00084">
    <property type="entry name" value="ruvA"/>
    <property type="match status" value="1"/>
</dbReference>